<evidence type="ECO:0000259" key="3">
    <source>
        <dbReference type="Pfam" id="PF01433"/>
    </source>
</evidence>
<keyword evidence="1" id="KW-0862">Zinc</keyword>
<dbReference type="InterPro" id="IPR027268">
    <property type="entry name" value="Peptidase_M4/M1_CTD_sf"/>
</dbReference>
<dbReference type="GO" id="GO:0008270">
    <property type="term" value="F:zinc ion binding"/>
    <property type="evidence" value="ECO:0007669"/>
    <property type="project" value="InterPro"/>
</dbReference>
<dbReference type="SUPFAM" id="SSF55486">
    <property type="entry name" value="Metalloproteases ('zincins'), catalytic domain"/>
    <property type="match status" value="1"/>
</dbReference>
<feature type="binding site" evidence="1">
    <location>
        <position position="366"/>
    </location>
    <ligand>
        <name>Zn(2+)</name>
        <dbReference type="ChEBI" id="CHEBI:29105"/>
        <note>catalytic</note>
    </ligand>
</feature>
<accession>A0A285EG21</accession>
<dbReference type="Proteomes" id="UP000219514">
    <property type="component" value="Unassembled WGS sequence"/>
</dbReference>
<keyword evidence="5" id="KW-1185">Reference proteome</keyword>
<feature type="binding site" evidence="1">
    <location>
        <position position="347"/>
    </location>
    <ligand>
        <name>Zn(2+)</name>
        <dbReference type="ChEBI" id="CHEBI:29105"/>
        <note>catalytic</note>
    </ligand>
</feature>
<dbReference type="RefSeq" id="WP_097208005.1">
    <property type="nucleotide sequence ID" value="NZ_JACHXB010000001.1"/>
</dbReference>
<dbReference type="GO" id="GO:0008237">
    <property type="term" value="F:metallopeptidase activity"/>
    <property type="evidence" value="ECO:0007669"/>
    <property type="project" value="InterPro"/>
</dbReference>
<protein>
    <submittedName>
        <fullName evidence="4">Peptidase family M1</fullName>
    </submittedName>
</protein>
<reference evidence="4 5" key="1">
    <citation type="submission" date="2017-09" db="EMBL/GenBank/DDBJ databases">
        <authorList>
            <person name="Ehlers B."/>
            <person name="Leendertz F.H."/>
        </authorList>
    </citation>
    <scope>NUCLEOTIDE SEQUENCE [LARGE SCALE GENOMIC DNA]</scope>
    <source>
        <strain evidence="4 5">DSM 46844</strain>
    </source>
</reference>
<dbReference type="InterPro" id="IPR014782">
    <property type="entry name" value="Peptidase_M1_dom"/>
</dbReference>
<dbReference type="AlphaFoldDB" id="A0A285EG21"/>
<feature type="domain" description="Peptidase M1 membrane alanine aminopeptidase" evidence="3">
    <location>
        <begin position="339"/>
        <end position="456"/>
    </location>
</feature>
<dbReference type="PROSITE" id="PS51257">
    <property type="entry name" value="PROKAR_LIPOPROTEIN"/>
    <property type="match status" value="1"/>
</dbReference>
<evidence type="ECO:0000256" key="1">
    <source>
        <dbReference type="PIRSR" id="PIRSR634015-3"/>
    </source>
</evidence>
<dbReference type="Pfam" id="PF01433">
    <property type="entry name" value="Peptidase_M1"/>
    <property type="match status" value="1"/>
</dbReference>
<proteinExistence type="predicted"/>
<dbReference type="OrthoDB" id="100605at2"/>
<dbReference type="InterPro" id="IPR034015">
    <property type="entry name" value="M1_LTA4H"/>
</dbReference>
<dbReference type="EMBL" id="OBDO01000009">
    <property type="protein sequence ID" value="SNX98069.1"/>
    <property type="molecule type" value="Genomic_DNA"/>
</dbReference>
<dbReference type="PANTHER" id="PTHR45726:SF3">
    <property type="entry name" value="LEUKOTRIENE A-4 HYDROLASE"/>
    <property type="match status" value="1"/>
</dbReference>
<feature type="binding site" evidence="1">
    <location>
        <position position="343"/>
    </location>
    <ligand>
        <name>Zn(2+)</name>
        <dbReference type="ChEBI" id="CHEBI:29105"/>
        <note>catalytic</note>
    </ligand>
</feature>
<dbReference type="PANTHER" id="PTHR45726">
    <property type="entry name" value="LEUKOTRIENE A-4 HYDROLASE"/>
    <property type="match status" value="1"/>
</dbReference>
<organism evidence="4 5">
    <name type="scientific">Geodermatophilus sabuli</name>
    <dbReference type="NCBI Taxonomy" id="1564158"/>
    <lineage>
        <taxon>Bacteria</taxon>
        <taxon>Bacillati</taxon>
        <taxon>Actinomycetota</taxon>
        <taxon>Actinomycetes</taxon>
        <taxon>Geodermatophilales</taxon>
        <taxon>Geodermatophilaceae</taxon>
        <taxon>Geodermatophilus</taxon>
    </lineage>
</organism>
<sequence length="481" mass="50880">MLDGTDRWAPGRRWAAGCGAALLLLAGCTSSPEERAEEAGPAADCATAERAAPDPDRPRVVLDFRLEDDLRTVTGTETLAFTPDRQVGELWFRLIPNAPQSAGHELRVDAVRGDLVAGGRHVDAEAASGTPGGLYRVGLREPVQAGETVSVELDFTLRLTTGGTPAGFDRLGVAEGVTWWAGGFPLLTWEPGHGWARDPFSDISGETTAATVADTTIRVSAPGDLTVLMTGAQEEARAEAGGRRLWESHEPVARDVNVAVGEFETAQVQAGDTAVTAGVLPGADTSAEELAEDTAAAIALLEARFGPFPYPTLTVPLVADDGGGEEYPSSILLGNEDFGLVVHEVAHMWFYGMVGNSQFRDPWLDEAFATYAESIAADEDRGHDDDLDRGGPVAGTMAEFTDQDDYEWRAYSKGAAALHAARDAAGPEAFDEAIRCYVETQAWTIARPEDLARALAGLQPALDVLVGAGALDRSHVEAAGE</sequence>
<dbReference type="Gene3D" id="1.10.390.10">
    <property type="entry name" value="Neutral Protease Domain 2"/>
    <property type="match status" value="1"/>
</dbReference>
<evidence type="ECO:0000313" key="5">
    <source>
        <dbReference type="Proteomes" id="UP000219514"/>
    </source>
</evidence>
<comment type="cofactor">
    <cofactor evidence="1">
        <name>Zn(2+)</name>
        <dbReference type="ChEBI" id="CHEBI:29105"/>
    </cofactor>
    <text evidence="1">Binds 1 zinc ion per subunit.</text>
</comment>
<gene>
    <name evidence="4" type="ORF">SAMN06893097_109149</name>
</gene>
<name>A0A285EG21_9ACTN</name>
<keyword evidence="1" id="KW-0479">Metal-binding</keyword>
<evidence type="ECO:0000256" key="2">
    <source>
        <dbReference type="SAM" id="MobiDB-lite"/>
    </source>
</evidence>
<feature type="region of interest" description="Disordered" evidence="2">
    <location>
        <begin position="35"/>
        <end position="56"/>
    </location>
</feature>
<evidence type="ECO:0000313" key="4">
    <source>
        <dbReference type="EMBL" id="SNX98069.1"/>
    </source>
</evidence>